<reference evidence="8 10" key="1">
    <citation type="submission" date="2020-01" db="EMBL/GenBank/DDBJ databases">
        <authorList>
            <consortium name="DOE Joint Genome Institute"/>
            <person name="Haridas S."/>
            <person name="Albert R."/>
            <person name="Binder M."/>
            <person name="Bloem J."/>
            <person name="Labutti K."/>
            <person name="Salamov A."/>
            <person name="Andreopoulos B."/>
            <person name="Baker S.E."/>
            <person name="Barry K."/>
            <person name="Bills G."/>
            <person name="Bluhm B.H."/>
            <person name="Cannon C."/>
            <person name="Castanera R."/>
            <person name="Culley D.E."/>
            <person name="Daum C."/>
            <person name="Ezra D."/>
            <person name="Gonzalez J.B."/>
            <person name="Henrissat B."/>
            <person name="Kuo A."/>
            <person name="Liang C."/>
            <person name="Lipzen A."/>
            <person name="Lutzoni F."/>
            <person name="Magnuson J."/>
            <person name="Mondo S."/>
            <person name="Nolan M."/>
            <person name="Ohm R."/>
            <person name="Pangilinan J."/>
            <person name="Park H.-J."/>
            <person name="Ramirez L."/>
            <person name="Alfaro M."/>
            <person name="Sun H."/>
            <person name="Tritt A."/>
            <person name="Yoshinaga Y."/>
            <person name="Zwiers L.-H."/>
            <person name="Turgeon B.G."/>
            <person name="Goodwin S.B."/>
            <person name="Spatafora J.W."/>
            <person name="Crous P.W."/>
            <person name="Grigoriev I.V."/>
        </authorList>
    </citation>
    <scope>NUCLEOTIDE SEQUENCE</scope>
    <source>
        <strain evidence="8 10">CBS 781.70</strain>
    </source>
</reference>
<protein>
    <submittedName>
        <fullName evidence="8 10">NAD dependent epimerase/dehydratase family protein-like protein</fullName>
    </submittedName>
</protein>
<dbReference type="PANTHER" id="PTHR14097">
    <property type="entry name" value="OXIDOREDUCTASE HTATIP2"/>
    <property type="match status" value="1"/>
</dbReference>
<dbReference type="GO" id="GO:0005741">
    <property type="term" value="C:mitochondrial outer membrane"/>
    <property type="evidence" value="ECO:0007669"/>
    <property type="project" value="UniProtKB-SubCell"/>
</dbReference>
<proteinExistence type="inferred from homology"/>
<keyword evidence="3" id="KW-1000">Mitochondrion outer membrane</keyword>
<evidence type="ECO:0000256" key="6">
    <source>
        <dbReference type="ARBA" id="ARBA00023136"/>
    </source>
</evidence>
<dbReference type="GeneID" id="54422233"/>
<dbReference type="EMBL" id="ML975149">
    <property type="protein sequence ID" value="KAF1817639.1"/>
    <property type="molecule type" value="Genomic_DNA"/>
</dbReference>
<dbReference type="SUPFAM" id="SSF51735">
    <property type="entry name" value="NAD(P)-binding Rossmann-fold domains"/>
    <property type="match status" value="1"/>
</dbReference>
<evidence type="ECO:0000313" key="10">
    <source>
        <dbReference type="RefSeq" id="XP_033539270.1"/>
    </source>
</evidence>
<keyword evidence="4" id="KW-0809">Transit peptide</keyword>
<accession>A0A6G1GIC5</accession>
<dbReference type="OrthoDB" id="430436at2759"/>
<comment type="similarity">
    <text evidence="2">Belongs to the FMP52 family.</text>
</comment>
<feature type="region of interest" description="Disordered" evidence="7">
    <location>
        <begin position="39"/>
        <end position="59"/>
    </location>
</feature>
<evidence type="ECO:0000256" key="2">
    <source>
        <dbReference type="ARBA" id="ARBA00006617"/>
    </source>
</evidence>
<dbReference type="Proteomes" id="UP000504638">
    <property type="component" value="Unplaced"/>
</dbReference>
<keyword evidence="6" id="KW-0472">Membrane</keyword>
<comment type="subcellular location">
    <subcellularLocation>
        <location evidence="1">Mitochondrion outer membrane</location>
        <topology evidence="1">Peripheral membrane protein</topology>
    </subcellularLocation>
</comment>
<keyword evidence="9" id="KW-1185">Reference proteome</keyword>
<name>A0A6G1GIC5_9PEZI</name>
<evidence type="ECO:0000256" key="1">
    <source>
        <dbReference type="ARBA" id="ARBA00004450"/>
    </source>
</evidence>
<evidence type="ECO:0000256" key="5">
    <source>
        <dbReference type="ARBA" id="ARBA00023128"/>
    </source>
</evidence>
<dbReference type="PANTHER" id="PTHR14097:SF7">
    <property type="entry name" value="OXIDOREDUCTASE HTATIP2"/>
    <property type="match status" value="1"/>
</dbReference>
<sequence>MTTTVLAGSTGLVGSFILDTLTSLPAIKQIYAYTRRDLPTSSPNVTSLTSSDPSTWPSSFPTTPVPQLFLSGLGTTRAAAGSLENQRKIDLDLNLALAKAAKAAGVDTYVLISSTGANASSRFPYIKMKGELEEAVMGLGFKHVVLVKPGMILGDRKETRVVEWVIRTFGRGLGSVSTALTDSWAAEARVIGRAAVRAGLDCVEGKREEGVWELGQSDIIRLGRTEWKET</sequence>
<feature type="compositionally biased region" description="Low complexity" evidence="7">
    <location>
        <begin position="46"/>
        <end position="59"/>
    </location>
</feature>
<gene>
    <name evidence="8 10" type="ORF">P152DRAFT_478576</name>
</gene>
<keyword evidence="5" id="KW-0496">Mitochondrion</keyword>
<evidence type="ECO:0000256" key="3">
    <source>
        <dbReference type="ARBA" id="ARBA00022787"/>
    </source>
</evidence>
<evidence type="ECO:0000313" key="8">
    <source>
        <dbReference type="EMBL" id="KAF1817639.1"/>
    </source>
</evidence>
<organism evidence="8">
    <name type="scientific">Eremomyces bilateralis CBS 781.70</name>
    <dbReference type="NCBI Taxonomy" id="1392243"/>
    <lineage>
        <taxon>Eukaryota</taxon>
        <taxon>Fungi</taxon>
        <taxon>Dikarya</taxon>
        <taxon>Ascomycota</taxon>
        <taxon>Pezizomycotina</taxon>
        <taxon>Dothideomycetes</taxon>
        <taxon>Dothideomycetes incertae sedis</taxon>
        <taxon>Eremomycetales</taxon>
        <taxon>Eremomycetaceae</taxon>
        <taxon>Eremomyces</taxon>
    </lineage>
</organism>
<evidence type="ECO:0000313" key="9">
    <source>
        <dbReference type="Proteomes" id="UP000504638"/>
    </source>
</evidence>
<dbReference type="InterPro" id="IPR036291">
    <property type="entry name" value="NAD(P)-bd_dom_sf"/>
</dbReference>
<dbReference type="GO" id="GO:0051170">
    <property type="term" value="P:import into nucleus"/>
    <property type="evidence" value="ECO:0007669"/>
    <property type="project" value="TreeGrafter"/>
</dbReference>
<dbReference type="FunFam" id="3.40.50.720:FF:000366">
    <property type="entry name" value="Protein FMP52, mitochondrial"/>
    <property type="match status" value="1"/>
</dbReference>
<reference evidence="10" key="3">
    <citation type="submission" date="2025-04" db="UniProtKB">
        <authorList>
            <consortium name="RefSeq"/>
        </authorList>
    </citation>
    <scope>IDENTIFICATION</scope>
    <source>
        <strain evidence="10">CBS 781.70</strain>
    </source>
</reference>
<evidence type="ECO:0000256" key="4">
    <source>
        <dbReference type="ARBA" id="ARBA00022946"/>
    </source>
</evidence>
<dbReference type="AlphaFoldDB" id="A0A6G1GIC5"/>
<evidence type="ECO:0000256" key="7">
    <source>
        <dbReference type="SAM" id="MobiDB-lite"/>
    </source>
</evidence>
<reference evidence="10" key="2">
    <citation type="submission" date="2020-04" db="EMBL/GenBank/DDBJ databases">
        <authorList>
            <consortium name="NCBI Genome Project"/>
        </authorList>
    </citation>
    <scope>NUCLEOTIDE SEQUENCE</scope>
    <source>
        <strain evidence="10">CBS 781.70</strain>
    </source>
</reference>
<dbReference type="RefSeq" id="XP_033539270.1">
    <property type="nucleotide sequence ID" value="XM_033681663.1"/>
</dbReference>
<dbReference type="Gene3D" id="3.40.50.720">
    <property type="entry name" value="NAD(P)-binding Rossmann-like Domain"/>
    <property type="match status" value="1"/>
</dbReference>